<reference evidence="1" key="1">
    <citation type="submission" date="2019-12" db="EMBL/GenBank/DDBJ databases">
        <title>Genome sequencing and annotation of Brassica cretica.</title>
        <authorList>
            <person name="Studholme D.J."/>
            <person name="Sarris P.F."/>
        </authorList>
    </citation>
    <scope>NUCLEOTIDE SEQUENCE</scope>
    <source>
        <strain evidence="1">PFS-102/07</strain>
        <tissue evidence="1">Leaf</tissue>
    </source>
</reference>
<dbReference type="AlphaFoldDB" id="A0A3N6Q8U4"/>
<keyword evidence="3" id="KW-1185">Reference proteome</keyword>
<gene>
    <name evidence="2" type="ORF">DY000_02050159</name>
    <name evidence="1" type="ORF">F2Q70_00039490</name>
</gene>
<evidence type="ECO:0000313" key="3">
    <source>
        <dbReference type="Proteomes" id="UP000266723"/>
    </source>
</evidence>
<protein>
    <submittedName>
        <fullName evidence="1">Uncharacterized protein</fullName>
    </submittedName>
</protein>
<organism evidence="1">
    <name type="scientific">Brassica cretica</name>
    <name type="common">Mustard</name>
    <dbReference type="NCBI Taxonomy" id="69181"/>
    <lineage>
        <taxon>Eukaryota</taxon>
        <taxon>Viridiplantae</taxon>
        <taxon>Streptophyta</taxon>
        <taxon>Embryophyta</taxon>
        <taxon>Tracheophyta</taxon>
        <taxon>Spermatophyta</taxon>
        <taxon>Magnoliopsida</taxon>
        <taxon>eudicotyledons</taxon>
        <taxon>Gunneridae</taxon>
        <taxon>Pentapetalae</taxon>
        <taxon>rosids</taxon>
        <taxon>malvids</taxon>
        <taxon>Brassicales</taxon>
        <taxon>Brassicaceae</taxon>
        <taxon>Brassiceae</taxon>
        <taxon>Brassica</taxon>
    </lineage>
</organism>
<evidence type="ECO:0000313" key="2">
    <source>
        <dbReference type="EMBL" id="KAF3606856.1"/>
    </source>
</evidence>
<sequence length="93" mass="10689">MDGEKETRSLQEKGKCFPQKRKALTFGGIKRASSNIKPYGPQPLRLSSAHQYMQFFLRKDPSSGLHRLQDIIRSPELPVLDENQRSKQHQTPV</sequence>
<dbReference type="EMBL" id="QGKY02000190">
    <property type="protein sequence ID" value="KAF2587821.1"/>
    <property type="molecule type" value="Genomic_DNA"/>
</dbReference>
<dbReference type="Proteomes" id="UP000266723">
    <property type="component" value="Unassembled WGS sequence"/>
</dbReference>
<evidence type="ECO:0000313" key="1">
    <source>
        <dbReference type="EMBL" id="KAF2587821.1"/>
    </source>
</evidence>
<reference evidence="2" key="2">
    <citation type="submission" date="2019-12" db="EMBL/GenBank/DDBJ databases">
        <authorList>
            <person name="Studholme D.J."/>
            <person name="Sarris P."/>
        </authorList>
    </citation>
    <scope>NUCLEOTIDE SEQUENCE</scope>
    <source>
        <strain evidence="2">PFS-1207/04</strain>
        <tissue evidence="2">Leaf</tissue>
    </source>
</reference>
<reference evidence="2 3" key="3">
    <citation type="journal article" date="2020" name="BMC Genomics">
        <title>Intraspecific diversification of the crop wild relative Brassica cretica Lam. using demographic model selection.</title>
        <authorList>
            <person name="Kioukis A."/>
            <person name="Michalopoulou V.A."/>
            <person name="Briers L."/>
            <person name="Pirintsos S."/>
            <person name="Studholme D.J."/>
            <person name="Pavlidis P."/>
            <person name="Sarris P.F."/>
        </authorList>
    </citation>
    <scope>NUCLEOTIDE SEQUENCE [LARGE SCALE GENOMIC DNA]</scope>
    <source>
        <strain evidence="3">cv. PFS-1207/04</strain>
        <strain evidence="2">PFS-1207/04</strain>
    </source>
</reference>
<proteinExistence type="predicted"/>
<name>A0A3N6Q8U4_BRACR</name>
<accession>A0A3N6Q8U4</accession>
<comment type="caution">
    <text evidence="1">The sequence shown here is derived from an EMBL/GenBank/DDBJ whole genome shotgun (WGS) entry which is preliminary data.</text>
</comment>
<dbReference type="EMBL" id="QGKV02000297">
    <property type="protein sequence ID" value="KAF3606856.1"/>
    <property type="molecule type" value="Genomic_DNA"/>
</dbReference>